<dbReference type="PANTHER" id="PTHR43667:SF2">
    <property type="entry name" value="FATTY ACID C-METHYL TRANSFERASE"/>
    <property type="match status" value="1"/>
</dbReference>
<dbReference type="CDD" id="cd02440">
    <property type="entry name" value="AdoMet_MTases"/>
    <property type="match status" value="1"/>
</dbReference>
<dbReference type="PANTHER" id="PTHR43667">
    <property type="entry name" value="CYCLOPROPANE-FATTY-ACYL-PHOSPHOLIPID SYNTHASE"/>
    <property type="match status" value="1"/>
</dbReference>
<dbReference type="EMBL" id="CP144054">
    <property type="protein sequence ID" value="WWD18050.1"/>
    <property type="molecule type" value="Genomic_DNA"/>
</dbReference>
<protein>
    <submittedName>
        <fullName evidence="6">Uncharacterized protein</fullName>
    </submittedName>
</protein>
<gene>
    <name evidence="6" type="ORF">CI109_102497</name>
</gene>
<accession>A0A5M6BZJ6</accession>
<dbReference type="Gene3D" id="3.40.50.150">
    <property type="entry name" value="Vaccinia Virus protein VP39"/>
    <property type="match status" value="1"/>
</dbReference>
<dbReference type="AlphaFoldDB" id="A0A5M6BZJ6"/>
<dbReference type="Pfam" id="PF02353">
    <property type="entry name" value="CMAS"/>
    <property type="match status" value="1"/>
</dbReference>
<dbReference type="GO" id="GO:0008168">
    <property type="term" value="F:methyltransferase activity"/>
    <property type="evidence" value="ECO:0007669"/>
    <property type="project" value="UniProtKB-KW"/>
</dbReference>
<keyword evidence="4" id="KW-0949">S-adenosyl-L-methionine</keyword>
<dbReference type="GO" id="GO:0032259">
    <property type="term" value="P:methylation"/>
    <property type="evidence" value="ECO:0007669"/>
    <property type="project" value="UniProtKB-KW"/>
</dbReference>
<reference evidence="6" key="1">
    <citation type="submission" date="2017-08" db="EMBL/GenBank/DDBJ databases">
        <authorList>
            <person name="Cuomo C."/>
            <person name="Billmyre B."/>
            <person name="Heitman J."/>
        </authorList>
    </citation>
    <scope>NUCLEOTIDE SEQUENCE</scope>
    <source>
        <strain evidence="6">CBS 12478</strain>
    </source>
</reference>
<keyword evidence="2" id="KW-0489">Methyltransferase</keyword>
<evidence type="ECO:0000256" key="2">
    <source>
        <dbReference type="ARBA" id="ARBA00022603"/>
    </source>
</evidence>
<evidence type="ECO:0000313" key="6">
    <source>
        <dbReference type="EMBL" id="WWD18050.1"/>
    </source>
</evidence>
<dbReference type="Proteomes" id="UP000322225">
    <property type="component" value="Chromosome 4"/>
</dbReference>
<dbReference type="SUPFAM" id="SSF53335">
    <property type="entry name" value="S-adenosyl-L-methionine-dependent methyltransferases"/>
    <property type="match status" value="1"/>
</dbReference>
<proteinExistence type="inferred from homology"/>
<evidence type="ECO:0000256" key="4">
    <source>
        <dbReference type="ARBA" id="ARBA00022691"/>
    </source>
</evidence>
<keyword evidence="3" id="KW-0808">Transferase</keyword>
<dbReference type="InterPro" id="IPR003333">
    <property type="entry name" value="CMAS"/>
</dbReference>
<reference evidence="6" key="2">
    <citation type="submission" date="2024-01" db="EMBL/GenBank/DDBJ databases">
        <title>Comparative genomics of Cryptococcus and Kwoniella reveals pathogenesis evolution and contrasting modes of karyotype evolution via chromosome fusion or intercentromeric recombination.</title>
        <authorList>
            <person name="Coelho M.A."/>
            <person name="David-Palma M."/>
            <person name="Shea T."/>
            <person name="Bowers K."/>
            <person name="McGinley-Smith S."/>
            <person name="Mohammad A.W."/>
            <person name="Gnirke A."/>
            <person name="Yurkov A.M."/>
            <person name="Nowrousian M."/>
            <person name="Sun S."/>
            <person name="Cuomo C.A."/>
            <person name="Heitman J."/>
        </authorList>
    </citation>
    <scope>NUCLEOTIDE SEQUENCE</scope>
    <source>
        <strain evidence="6">CBS 12478</strain>
    </source>
</reference>
<dbReference type="GO" id="GO:0008610">
    <property type="term" value="P:lipid biosynthetic process"/>
    <property type="evidence" value="ECO:0007669"/>
    <property type="project" value="InterPro"/>
</dbReference>
<dbReference type="GeneID" id="43588483"/>
<dbReference type="RefSeq" id="XP_031861215.1">
    <property type="nucleotide sequence ID" value="XM_032004350.1"/>
</dbReference>
<name>A0A5M6BZJ6_9TREE</name>
<dbReference type="InterPro" id="IPR050723">
    <property type="entry name" value="CFA/CMAS"/>
</dbReference>
<dbReference type="InterPro" id="IPR029063">
    <property type="entry name" value="SAM-dependent_MTases_sf"/>
</dbReference>
<evidence type="ECO:0000256" key="1">
    <source>
        <dbReference type="ARBA" id="ARBA00010815"/>
    </source>
</evidence>
<comment type="similarity">
    <text evidence="1">Belongs to the CFA/CMAS family.</text>
</comment>
<dbReference type="PIRSF" id="PIRSF003085">
    <property type="entry name" value="CMAS"/>
    <property type="match status" value="1"/>
</dbReference>
<dbReference type="OrthoDB" id="8300214at2759"/>
<evidence type="ECO:0000313" key="7">
    <source>
        <dbReference type="Proteomes" id="UP000322225"/>
    </source>
</evidence>
<evidence type="ECO:0000256" key="3">
    <source>
        <dbReference type="ARBA" id="ARBA00022679"/>
    </source>
</evidence>
<organism evidence="6 7">
    <name type="scientific">Kwoniella shandongensis</name>
    <dbReference type="NCBI Taxonomy" id="1734106"/>
    <lineage>
        <taxon>Eukaryota</taxon>
        <taxon>Fungi</taxon>
        <taxon>Dikarya</taxon>
        <taxon>Basidiomycota</taxon>
        <taxon>Agaricomycotina</taxon>
        <taxon>Tremellomycetes</taxon>
        <taxon>Tremellales</taxon>
        <taxon>Cryptococcaceae</taxon>
        <taxon>Kwoniella</taxon>
    </lineage>
</organism>
<sequence>MSSSSDLSDVTSATTPDTIPSTPINSTFSFTPISTAVVPHATKTYTESLLSLTDTLTSTVTSSLFSLSHFQPLIAGARLAIISMMSQSITYGRLRIFTPDQQVYTFPPGKDEESEEETAEIRVIRDAFWLRLVTLGDLGFAEAYMAGDCEVSDLVQVFKIFIRSRPALTNSNISGVTTIPSRLFSLITSLTNSRFANTISNSLSNIQAHYDLSNGMFSSFLSADMTYSCAIFPELDKDLRGSGSSNGGLGLKRIVAEGQDEDGTEDKDELEEAQLAKLRHIIRKADIRPGHRVLEIGSGWGSLAIEAVRMTSCTVDTITLSAQQKALAEERIKRAGLAGRIRVWLLDYRKLPESWKGSFDRVVSIEMLEAVGKEFTEGYFSVIDQMLNECGVACIQVITIPESRFDKYQQEVDFIRKWIFPGGFLPTVTYVVDAIQKGAKNKLVVDSISNIGPHYARTLREWRHRFIANFSSRIVPALVAEHPEMTEEDVEVFKRKWIYYFCYCEVGFSERVLGDHIFTIAREGNADYGCTTFV</sequence>
<keyword evidence="5" id="KW-0443">Lipid metabolism</keyword>
<dbReference type="KEGG" id="ksn:43588483"/>
<keyword evidence="7" id="KW-1185">Reference proteome</keyword>
<evidence type="ECO:0000256" key="5">
    <source>
        <dbReference type="ARBA" id="ARBA00023098"/>
    </source>
</evidence>